<evidence type="ECO:0000313" key="5">
    <source>
        <dbReference type="Proteomes" id="UP000737018"/>
    </source>
</evidence>
<dbReference type="GO" id="GO:0004357">
    <property type="term" value="F:glutamate-cysteine ligase activity"/>
    <property type="evidence" value="ECO:0007669"/>
    <property type="project" value="InterPro"/>
</dbReference>
<gene>
    <name evidence="4" type="ORF">CMV_012307</name>
</gene>
<proteinExistence type="predicted"/>
<keyword evidence="3" id="KW-0067">ATP-binding</keyword>
<dbReference type="Gene3D" id="3.30.590.20">
    <property type="match status" value="2"/>
</dbReference>
<keyword evidence="5" id="KW-1185">Reference proteome</keyword>
<evidence type="ECO:0000256" key="3">
    <source>
        <dbReference type="ARBA" id="ARBA00022840"/>
    </source>
</evidence>
<evidence type="ECO:0000313" key="4">
    <source>
        <dbReference type="EMBL" id="KAF3963287.1"/>
    </source>
</evidence>
<dbReference type="InterPro" id="IPR035434">
    <property type="entry name" value="GCL_bact_plant"/>
</dbReference>
<dbReference type="EMBL" id="JRKL02001565">
    <property type="protein sequence ID" value="KAF3963287.1"/>
    <property type="molecule type" value="Genomic_DNA"/>
</dbReference>
<accession>A0A8J4RFP6</accession>
<dbReference type="Pfam" id="PF04107">
    <property type="entry name" value="GCS2"/>
    <property type="match status" value="1"/>
</dbReference>
<organism evidence="4 5">
    <name type="scientific">Castanea mollissima</name>
    <name type="common">Chinese chestnut</name>
    <dbReference type="NCBI Taxonomy" id="60419"/>
    <lineage>
        <taxon>Eukaryota</taxon>
        <taxon>Viridiplantae</taxon>
        <taxon>Streptophyta</taxon>
        <taxon>Embryophyta</taxon>
        <taxon>Tracheophyta</taxon>
        <taxon>Spermatophyta</taxon>
        <taxon>Magnoliopsida</taxon>
        <taxon>eudicotyledons</taxon>
        <taxon>Gunneridae</taxon>
        <taxon>Pentapetalae</taxon>
        <taxon>rosids</taxon>
        <taxon>fabids</taxon>
        <taxon>Fagales</taxon>
        <taxon>Fagaceae</taxon>
        <taxon>Castanea</taxon>
    </lineage>
</organism>
<comment type="caution">
    <text evidence="4">The sequence shown here is derived from an EMBL/GenBank/DDBJ whole genome shotgun (WGS) entry which is preliminary data.</text>
</comment>
<dbReference type="AlphaFoldDB" id="A0A8J4RFP6"/>
<protein>
    <submittedName>
        <fullName evidence="4">Uncharacterized protein</fullName>
    </submittedName>
</protein>
<reference evidence="4" key="1">
    <citation type="submission" date="2020-03" db="EMBL/GenBank/DDBJ databases">
        <title>Castanea mollissima Vanexum genome sequencing.</title>
        <authorList>
            <person name="Staton M."/>
        </authorList>
    </citation>
    <scope>NUCLEOTIDE SEQUENCE</scope>
    <source>
        <tissue evidence="4">Leaf</tissue>
    </source>
</reference>
<dbReference type="InterPro" id="IPR006336">
    <property type="entry name" value="GCS2"/>
</dbReference>
<evidence type="ECO:0000256" key="2">
    <source>
        <dbReference type="ARBA" id="ARBA00022741"/>
    </source>
</evidence>
<dbReference type="GO" id="GO:0006750">
    <property type="term" value="P:glutathione biosynthetic process"/>
    <property type="evidence" value="ECO:0007669"/>
    <property type="project" value="InterPro"/>
</dbReference>
<evidence type="ECO:0000256" key="1">
    <source>
        <dbReference type="ARBA" id="ARBA00022598"/>
    </source>
</evidence>
<dbReference type="Proteomes" id="UP000737018">
    <property type="component" value="Unassembled WGS sequence"/>
</dbReference>
<dbReference type="OrthoDB" id="1745193at2759"/>
<dbReference type="PANTHER" id="PTHR34378">
    <property type="entry name" value="GLUTAMATE--CYSTEINE LIGASE, CHLOROPLASTIC"/>
    <property type="match status" value="1"/>
</dbReference>
<keyword evidence="1" id="KW-0436">Ligase</keyword>
<name>A0A8J4RFP6_9ROSI</name>
<sequence length="105" mass="12354">MSRRRSANYSRIGTEHEKYGFELGSLRPMRYGQIAELLNGIAKRFGWDKIMEGDNVIGLKQIDIDEKRTGMIPFVFNDSFGFERYIDYALDVPMVCVYRQKKYKN</sequence>
<keyword evidence="2" id="KW-0547">Nucleotide-binding</keyword>
<dbReference type="PANTHER" id="PTHR34378:SF1">
    <property type="entry name" value="GLUTAMATE--CYSTEINE LIGASE, CHLOROPLASTIC"/>
    <property type="match status" value="1"/>
</dbReference>
<dbReference type="GO" id="GO:0005524">
    <property type="term" value="F:ATP binding"/>
    <property type="evidence" value="ECO:0007669"/>
    <property type="project" value="UniProtKB-KW"/>
</dbReference>